<accession>A0A811U3E6</accession>
<protein>
    <submittedName>
        <fullName evidence="1">(Mediterranean fruit fly) hypothetical protein</fullName>
    </submittedName>
</protein>
<dbReference type="EMBL" id="CAJHJT010000001">
    <property type="protein sequence ID" value="CAD6993429.1"/>
    <property type="molecule type" value="Genomic_DNA"/>
</dbReference>
<dbReference type="AlphaFoldDB" id="A0A811U3E6"/>
<keyword evidence="2" id="KW-1185">Reference proteome</keyword>
<evidence type="ECO:0000313" key="2">
    <source>
        <dbReference type="Proteomes" id="UP000606786"/>
    </source>
</evidence>
<reference evidence="1" key="1">
    <citation type="submission" date="2020-11" db="EMBL/GenBank/DDBJ databases">
        <authorList>
            <person name="Whitehead M."/>
        </authorList>
    </citation>
    <scope>NUCLEOTIDE SEQUENCE</scope>
    <source>
        <strain evidence="1">EGII</strain>
    </source>
</reference>
<gene>
    <name evidence="1" type="ORF">CCAP1982_LOCUS2244</name>
</gene>
<sequence length="59" mass="6881">MYEVKFLYPPQVKSLSDIFKANKSYPTDDVENWKPIKIVSSAPMQLQPQQQQPSEPRDN</sequence>
<comment type="caution">
    <text evidence="1">The sequence shown here is derived from an EMBL/GenBank/DDBJ whole genome shotgun (WGS) entry which is preliminary data.</text>
</comment>
<dbReference type="Proteomes" id="UP000606786">
    <property type="component" value="Unassembled WGS sequence"/>
</dbReference>
<organism evidence="1 2">
    <name type="scientific">Ceratitis capitata</name>
    <name type="common">Mediterranean fruit fly</name>
    <name type="synonym">Tephritis capitata</name>
    <dbReference type="NCBI Taxonomy" id="7213"/>
    <lineage>
        <taxon>Eukaryota</taxon>
        <taxon>Metazoa</taxon>
        <taxon>Ecdysozoa</taxon>
        <taxon>Arthropoda</taxon>
        <taxon>Hexapoda</taxon>
        <taxon>Insecta</taxon>
        <taxon>Pterygota</taxon>
        <taxon>Neoptera</taxon>
        <taxon>Endopterygota</taxon>
        <taxon>Diptera</taxon>
        <taxon>Brachycera</taxon>
        <taxon>Muscomorpha</taxon>
        <taxon>Tephritoidea</taxon>
        <taxon>Tephritidae</taxon>
        <taxon>Ceratitis</taxon>
        <taxon>Ceratitis</taxon>
    </lineage>
</organism>
<proteinExistence type="predicted"/>
<evidence type="ECO:0000313" key="1">
    <source>
        <dbReference type="EMBL" id="CAD6993429.1"/>
    </source>
</evidence>
<name>A0A811U3E6_CERCA</name>